<dbReference type="GO" id="GO:0052689">
    <property type="term" value="F:carboxylic ester hydrolase activity"/>
    <property type="evidence" value="ECO:0007669"/>
    <property type="project" value="TreeGrafter"/>
</dbReference>
<evidence type="ECO:0000256" key="2">
    <source>
        <dbReference type="ARBA" id="ARBA00022801"/>
    </source>
</evidence>
<dbReference type="InterPro" id="IPR050654">
    <property type="entry name" value="AChE-related_enzymes"/>
</dbReference>
<protein>
    <recommendedName>
        <fullName evidence="3">Carboxylic ester hydrolase</fullName>
        <ecNumber evidence="3">3.1.1.-</ecNumber>
    </recommendedName>
</protein>
<gene>
    <name evidence="5" type="ORF">NECHADRAFT_83421</name>
</gene>
<sequence length="580" mass="63066">MKPLTTLTPLVLPVLIGAKGEPTYTSHSLPTAALDSGPVIGQTTTLPAAIAPVNKFLGIPYAAKPERFGRPKKPEPWTEPLNASEFGPSCPQLFVDNGLDILKDFFGTGSEESEDCLFINAFAPTSPQPPEGRPVVLFIHGGGWQQGNGQIDLSGFAGYEDIVAFAFNYRTNVFGFPNSPDVSTEDTNLGLYDQQLAIEWVQANSRAFGGDPKKVTIWGESAGSMSVDIQVNAYGSKSPPPFRGAMMFSGQMSVGLLGSTANPEDTTNWDSLAAVVGCNDTENQLQCMRDVPEKDLVKAMSTAQVAFLPVTDNVTLPSRRAERWREGKNSKVPVLMGTIAEEGRALVNRNITMKTFLDAYLAEPLVTKKQQEAILKVYEADPKLKNDFDLAAAIYTDFFWQCPQGILANISASIDNPTWRFYFNTSITNLFGEKYSWMGKFHGSDVALLFSTPTFEGEAGGIPFTPQLYTFGNFLRGVAGQFIRNPAAGPGWPGVGFKYAPYDVVSLGGEGGLAGATVVDETVLDERCRLYEEIYPVIEEYANSNLNILTYVTLEQGKIPHKLLVGFYMPATTPSTEPVS</sequence>
<proteinExistence type="inferred from homology"/>
<dbReference type="InParanoid" id="C7Z3Z3"/>
<dbReference type="InterPro" id="IPR002018">
    <property type="entry name" value="CarbesteraseB"/>
</dbReference>
<dbReference type="Pfam" id="PF00135">
    <property type="entry name" value="COesterase"/>
    <property type="match status" value="1"/>
</dbReference>
<dbReference type="VEuPathDB" id="FungiDB:NECHADRAFT_83421"/>
<dbReference type="eggNOG" id="KOG1516">
    <property type="taxonomic scope" value="Eukaryota"/>
</dbReference>
<reference evidence="5 6" key="1">
    <citation type="journal article" date="2009" name="PLoS Genet.">
        <title>The genome of Nectria haematococca: contribution of supernumerary chromosomes to gene expansion.</title>
        <authorList>
            <person name="Coleman J.J."/>
            <person name="Rounsley S.D."/>
            <person name="Rodriguez-Carres M."/>
            <person name="Kuo A."/>
            <person name="Wasmann C.C."/>
            <person name="Grimwood J."/>
            <person name="Schmutz J."/>
            <person name="Taga M."/>
            <person name="White G.J."/>
            <person name="Zhou S."/>
            <person name="Schwartz D.C."/>
            <person name="Freitag M."/>
            <person name="Ma L.J."/>
            <person name="Danchin E.G."/>
            <person name="Henrissat B."/>
            <person name="Coutinho P.M."/>
            <person name="Nelson D.R."/>
            <person name="Straney D."/>
            <person name="Napoli C.A."/>
            <person name="Barker B.M."/>
            <person name="Gribskov M."/>
            <person name="Rep M."/>
            <person name="Kroken S."/>
            <person name="Molnar I."/>
            <person name="Rensing C."/>
            <person name="Kennell J.C."/>
            <person name="Zamora J."/>
            <person name="Farman M.L."/>
            <person name="Selker E.U."/>
            <person name="Salamov A."/>
            <person name="Shapiro H."/>
            <person name="Pangilinan J."/>
            <person name="Lindquist E."/>
            <person name="Lamers C."/>
            <person name="Grigoriev I.V."/>
            <person name="Geiser D.M."/>
            <person name="Covert S.F."/>
            <person name="Temporini E."/>
            <person name="Vanetten H.D."/>
        </authorList>
    </citation>
    <scope>NUCLEOTIDE SEQUENCE [LARGE SCALE GENOMIC DNA]</scope>
    <source>
        <strain evidence="6">ATCC MYA-4622 / CBS 123669 / FGSC 9596 / NRRL 45880 / 77-13-4</strain>
    </source>
</reference>
<dbReference type="KEGG" id="nhe:NECHADRAFT_83421"/>
<dbReference type="HOGENOM" id="CLU_006586_15_0_1"/>
<organism evidence="5 6">
    <name type="scientific">Fusarium vanettenii (strain ATCC MYA-4622 / CBS 123669 / FGSC 9596 / NRRL 45880 / 77-13-4)</name>
    <name type="common">Fusarium solani subsp. pisi</name>
    <dbReference type="NCBI Taxonomy" id="660122"/>
    <lineage>
        <taxon>Eukaryota</taxon>
        <taxon>Fungi</taxon>
        <taxon>Dikarya</taxon>
        <taxon>Ascomycota</taxon>
        <taxon>Pezizomycotina</taxon>
        <taxon>Sordariomycetes</taxon>
        <taxon>Hypocreomycetidae</taxon>
        <taxon>Hypocreales</taxon>
        <taxon>Nectriaceae</taxon>
        <taxon>Fusarium</taxon>
        <taxon>Fusarium solani species complex</taxon>
        <taxon>Fusarium vanettenii</taxon>
    </lineage>
</organism>
<dbReference type="ESTHER" id="nech7-c7z3z3">
    <property type="family name" value="Fungal_carboxylesterase_lipase"/>
</dbReference>
<name>C7Z3Z3_FUSV7</name>
<evidence type="ECO:0000256" key="1">
    <source>
        <dbReference type="ARBA" id="ARBA00005964"/>
    </source>
</evidence>
<dbReference type="Gene3D" id="3.40.50.1820">
    <property type="entry name" value="alpha/beta hydrolase"/>
    <property type="match status" value="1"/>
</dbReference>
<feature type="domain" description="Carboxylesterase type B" evidence="4">
    <location>
        <begin position="32"/>
        <end position="458"/>
    </location>
</feature>
<evidence type="ECO:0000259" key="4">
    <source>
        <dbReference type="Pfam" id="PF00135"/>
    </source>
</evidence>
<dbReference type="PANTHER" id="PTHR43918">
    <property type="entry name" value="ACETYLCHOLINESTERASE"/>
    <property type="match status" value="1"/>
</dbReference>
<keyword evidence="2 3" id="KW-0378">Hydrolase</keyword>
<dbReference type="OMA" id="WLGKFHG"/>
<evidence type="ECO:0000256" key="3">
    <source>
        <dbReference type="RuleBase" id="RU361235"/>
    </source>
</evidence>
<dbReference type="InterPro" id="IPR019826">
    <property type="entry name" value="Carboxylesterase_B_AS"/>
</dbReference>
<accession>C7Z3Z3</accession>
<evidence type="ECO:0000313" key="6">
    <source>
        <dbReference type="Proteomes" id="UP000005206"/>
    </source>
</evidence>
<dbReference type="Proteomes" id="UP000005206">
    <property type="component" value="Chromosome 8"/>
</dbReference>
<dbReference type="AlphaFoldDB" id="C7Z3Z3"/>
<dbReference type="RefSeq" id="XP_003047103.1">
    <property type="nucleotide sequence ID" value="XM_003047057.1"/>
</dbReference>
<dbReference type="InterPro" id="IPR029058">
    <property type="entry name" value="AB_hydrolase_fold"/>
</dbReference>
<dbReference type="PROSITE" id="PS00122">
    <property type="entry name" value="CARBOXYLESTERASE_B_1"/>
    <property type="match status" value="1"/>
</dbReference>
<dbReference type="EMBL" id="GG698909">
    <property type="protein sequence ID" value="EEU41390.1"/>
    <property type="molecule type" value="Genomic_DNA"/>
</dbReference>
<dbReference type="EC" id="3.1.1.-" evidence="3"/>
<dbReference type="GeneID" id="9678678"/>
<evidence type="ECO:0000313" key="5">
    <source>
        <dbReference type="EMBL" id="EEU41390.1"/>
    </source>
</evidence>
<comment type="similarity">
    <text evidence="1 3">Belongs to the type-B carboxylesterase/lipase family.</text>
</comment>
<dbReference type="PANTHER" id="PTHR43918:SF4">
    <property type="entry name" value="CARBOXYLIC ESTER HYDROLASE"/>
    <property type="match status" value="1"/>
</dbReference>
<dbReference type="OrthoDB" id="408631at2759"/>
<dbReference type="SUPFAM" id="SSF53474">
    <property type="entry name" value="alpha/beta-Hydrolases"/>
    <property type="match status" value="1"/>
</dbReference>
<keyword evidence="6" id="KW-1185">Reference proteome</keyword>